<dbReference type="Pfam" id="PF16819">
    <property type="entry name" value="DUF5074"/>
    <property type="match status" value="1"/>
</dbReference>
<protein>
    <recommendedName>
        <fullName evidence="4">YncE family protein</fullName>
    </recommendedName>
</protein>
<dbReference type="Proteomes" id="UP001269081">
    <property type="component" value="Unassembled WGS sequence"/>
</dbReference>
<feature type="signal peptide" evidence="1">
    <location>
        <begin position="1"/>
        <end position="17"/>
    </location>
</feature>
<dbReference type="RefSeq" id="WP_310282738.1">
    <property type="nucleotide sequence ID" value="NZ_JAVDWQ010000012.1"/>
</dbReference>
<dbReference type="EMBL" id="JAVDWQ010000012">
    <property type="protein sequence ID" value="MDR7211384.1"/>
    <property type="molecule type" value="Genomic_DNA"/>
</dbReference>
<evidence type="ECO:0000313" key="2">
    <source>
        <dbReference type="EMBL" id="MDR7211384.1"/>
    </source>
</evidence>
<dbReference type="PANTHER" id="PTHR47197:SF3">
    <property type="entry name" value="DIHYDRO-HEME D1 DEHYDROGENASE"/>
    <property type="match status" value="1"/>
</dbReference>
<dbReference type="Gene3D" id="2.130.10.10">
    <property type="entry name" value="YVTN repeat-like/Quinoprotein amine dehydrogenase"/>
    <property type="match status" value="1"/>
</dbReference>
<name>A0ABU1YAX8_9FLAO</name>
<evidence type="ECO:0000313" key="3">
    <source>
        <dbReference type="Proteomes" id="UP001269081"/>
    </source>
</evidence>
<dbReference type="PROSITE" id="PS51257">
    <property type="entry name" value="PROKAR_LIPOPROTEIN"/>
    <property type="match status" value="1"/>
</dbReference>
<comment type="caution">
    <text evidence="2">The sequence shown here is derived from an EMBL/GenBank/DDBJ whole genome shotgun (WGS) entry which is preliminary data.</text>
</comment>
<keyword evidence="1" id="KW-0732">Signal</keyword>
<keyword evidence="3" id="KW-1185">Reference proteome</keyword>
<dbReference type="InterPro" id="IPR031815">
    <property type="entry name" value="DUF5074"/>
</dbReference>
<gene>
    <name evidence="2" type="ORF">J2W48_003338</name>
</gene>
<dbReference type="InterPro" id="IPR051200">
    <property type="entry name" value="Host-pathogen_enzymatic-act"/>
</dbReference>
<dbReference type="SUPFAM" id="SSF75011">
    <property type="entry name" value="3-carboxy-cis,cis-mucoante lactonizing enzyme"/>
    <property type="match status" value="1"/>
</dbReference>
<feature type="chain" id="PRO_5045763652" description="YncE family protein" evidence="1">
    <location>
        <begin position="18"/>
        <end position="351"/>
    </location>
</feature>
<dbReference type="PANTHER" id="PTHR47197">
    <property type="entry name" value="PROTEIN NIRF"/>
    <property type="match status" value="1"/>
</dbReference>
<proteinExistence type="predicted"/>
<dbReference type="InterPro" id="IPR015943">
    <property type="entry name" value="WD40/YVTN_repeat-like_dom_sf"/>
</dbReference>
<reference evidence="2 3" key="1">
    <citation type="submission" date="2023-07" db="EMBL/GenBank/DDBJ databases">
        <title>Sorghum-associated microbial communities from plants grown in Nebraska, USA.</title>
        <authorList>
            <person name="Schachtman D."/>
        </authorList>
    </citation>
    <scope>NUCLEOTIDE SEQUENCE [LARGE SCALE GENOMIC DNA]</scope>
    <source>
        <strain evidence="2 3">4129</strain>
    </source>
</reference>
<evidence type="ECO:0000256" key="1">
    <source>
        <dbReference type="SAM" id="SignalP"/>
    </source>
</evidence>
<organism evidence="2 3">
    <name type="scientific">Flavobacterium piscis</name>
    <dbReference type="NCBI Taxonomy" id="1114874"/>
    <lineage>
        <taxon>Bacteria</taxon>
        <taxon>Pseudomonadati</taxon>
        <taxon>Bacteroidota</taxon>
        <taxon>Flavobacteriia</taxon>
        <taxon>Flavobacteriales</taxon>
        <taxon>Flavobacteriaceae</taxon>
        <taxon>Flavobacterium</taxon>
    </lineage>
</organism>
<sequence length="351" mass="37997">MKFSKLFLIVLTTSILASCSNDDNESNDPKGVYDNGVFILNEGSQAEGSVSFLSNDLSTFTKDVYGPANNNDIPGGYLQNIFFDGDNAYVISGGSNVINVVNRYTFKLVGKIENGLKNPRYGVVKDGKAYVTNANTYSYNNPATGNTDDYVAIIDLKTNKYESKIDLNATANRLVLENGKLYITEPYASTKIVVVDIAAKKLEAPIEIGSSADCIEEEDGFLYVLRGPSGNRSEIVKVKLSDQSISKITFPEALDGAGYLDIEDDKVYYTAGSSVYAINTNATTASTTAILTATLSAEGYIYGFAVNNNRIYIADGGTFGFDSKAYIYNLTGTLEKEIIVGIGPNGFYFNN</sequence>
<evidence type="ECO:0008006" key="4">
    <source>
        <dbReference type="Google" id="ProtNLM"/>
    </source>
</evidence>
<accession>A0ABU1YAX8</accession>